<dbReference type="AlphaFoldDB" id="A0A847SHR4"/>
<name>A0A847SHR4_9NEIS</name>
<evidence type="ECO:0000256" key="13">
    <source>
        <dbReference type="ARBA" id="ARBA00023268"/>
    </source>
</evidence>
<dbReference type="InterPro" id="IPR014032">
    <property type="entry name" value="Peptidase_A24A_bac"/>
</dbReference>
<dbReference type="GO" id="GO:0004190">
    <property type="term" value="F:aspartic-type endopeptidase activity"/>
    <property type="evidence" value="ECO:0007669"/>
    <property type="project" value="UniProtKB-EC"/>
</dbReference>
<protein>
    <recommendedName>
        <fullName evidence="16 18">Prepilin leader peptidase/N-methyltransferase</fullName>
        <ecNumber evidence="18">2.1.1.-</ecNumber>
        <ecNumber evidence="15 18">3.4.23.43</ecNumber>
    </recommendedName>
</protein>
<dbReference type="RefSeq" id="WP_168878573.1">
    <property type="nucleotide sequence ID" value="NZ_JABAIM010000005.1"/>
</dbReference>
<dbReference type="Proteomes" id="UP000587991">
    <property type="component" value="Unassembled WGS sequence"/>
</dbReference>
<dbReference type="InterPro" id="IPR010627">
    <property type="entry name" value="Prepilin_pept_A24_N"/>
</dbReference>
<evidence type="ECO:0000256" key="10">
    <source>
        <dbReference type="ARBA" id="ARBA00022801"/>
    </source>
</evidence>
<evidence type="ECO:0000256" key="14">
    <source>
        <dbReference type="ARBA" id="ARBA00050401"/>
    </source>
</evidence>
<comment type="subcellular location">
    <subcellularLocation>
        <location evidence="1">Cell inner membrane</location>
        <topology evidence="1">Multi-pass membrane protein</topology>
    </subcellularLocation>
    <subcellularLocation>
        <location evidence="18">Cell membrane</location>
        <topology evidence="18">Multi-pass membrane protein</topology>
    </subcellularLocation>
</comment>
<keyword evidence="8" id="KW-0949">S-adenosyl-L-methionine</keyword>
<dbReference type="FunFam" id="1.20.120.1220:FF:000001">
    <property type="entry name" value="Type 4 prepilin-like proteins leader peptide-processing enzyme"/>
    <property type="match status" value="1"/>
</dbReference>
<dbReference type="GO" id="GO:0005886">
    <property type="term" value="C:plasma membrane"/>
    <property type="evidence" value="ECO:0007669"/>
    <property type="project" value="UniProtKB-SubCell"/>
</dbReference>
<evidence type="ECO:0000313" key="22">
    <source>
        <dbReference type="EMBL" id="NLR76906.1"/>
    </source>
</evidence>
<proteinExistence type="inferred from homology"/>
<sequence>MQELFGSMPLAVWVAIAGGFGLLVGSFLNVVIHRLPKMLETGWLSDARDILGQLGEDGGPHAAAYQQASKVVGSTLSPQRYNLVVPRSACPHCGHAISALENIPLLSYALQGGKCKGCQARISPRYPLVELLSGLAAASCMAQFGGHDLWLALALYGLCAILLALTFIDLDTMYLPDDLTLPLVWVGVLLAWAGHGLVALPQAVLGAVAGYLLLWSVYWLFKLTTGKEGMGYGDFKLLAALGAWLGWQALPQIIVIASAVGAVVGILMIVLGKHAWQKKLPFGPYLAMGGVITLFAGNLILH</sequence>
<keyword evidence="10 18" id="KW-0378">Hydrolase</keyword>
<keyword evidence="23" id="KW-1185">Reference proteome</keyword>
<keyword evidence="3" id="KW-1003">Cell membrane</keyword>
<organism evidence="22 23">
    <name type="scientific">Leeia aquatica</name>
    <dbReference type="NCBI Taxonomy" id="2725557"/>
    <lineage>
        <taxon>Bacteria</taxon>
        <taxon>Pseudomonadati</taxon>
        <taxon>Pseudomonadota</taxon>
        <taxon>Betaproteobacteria</taxon>
        <taxon>Neisseriales</taxon>
        <taxon>Leeiaceae</taxon>
        <taxon>Leeia</taxon>
    </lineage>
</organism>
<evidence type="ECO:0000259" key="21">
    <source>
        <dbReference type="Pfam" id="PF06750"/>
    </source>
</evidence>
<evidence type="ECO:0000256" key="1">
    <source>
        <dbReference type="ARBA" id="ARBA00004429"/>
    </source>
</evidence>
<evidence type="ECO:0000256" key="18">
    <source>
        <dbReference type="RuleBase" id="RU003794"/>
    </source>
</evidence>
<dbReference type="InterPro" id="IPR000045">
    <property type="entry name" value="Prepilin_IV_endopep_pep"/>
</dbReference>
<feature type="domain" description="Prepilin type IV endopeptidase peptidase" evidence="20">
    <location>
        <begin position="158"/>
        <end position="266"/>
    </location>
</feature>
<evidence type="ECO:0000256" key="2">
    <source>
        <dbReference type="ARBA" id="ARBA00005801"/>
    </source>
</evidence>
<comment type="catalytic activity">
    <reaction evidence="14 18">
        <text>Typically cleaves a -Gly-|-Phe- bond to release an N-terminal, basic peptide of 5-8 residues from type IV prepilin, and then N-methylates the new N-terminal amino group, the methyl donor being S-adenosyl-L-methionine.</text>
        <dbReference type="EC" id="3.4.23.43"/>
    </reaction>
</comment>
<evidence type="ECO:0000256" key="5">
    <source>
        <dbReference type="ARBA" id="ARBA00022603"/>
    </source>
</evidence>
<evidence type="ECO:0000256" key="9">
    <source>
        <dbReference type="ARBA" id="ARBA00022692"/>
    </source>
</evidence>
<keyword evidence="9 18" id="KW-0812">Transmembrane</keyword>
<feature type="transmembrane region" description="Helical" evidence="19">
    <location>
        <begin position="253"/>
        <end position="271"/>
    </location>
</feature>
<comment type="caution">
    <text evidence="22">The sequence shown here is derived from an EMBL/GenBank/DDBJ whole genome shotgun (WGS) entry which is preliminary data.</text>
</comment>
<evidence type="ECO:0000256" key="8">
    <source>
        <dbReference type="ARBA" id="ARBA00022691"/>
    </source>
</evidence>
<keyword evidence="4" id="KW-0997">Cell inner membrane</keyword>
<keyword evidence="5 18" id="KW-0489">Methyltransferase</keyword>
<dbReference type="PANTHER" id="PTHR30487:SF0">
    <property type="entry name" value="PREPILIN LEADER PEPTIDASE_N-METHYLTRANSFERASE-RELATED"/>
    <property type="match status" value="1"/>
</dbReference>
<evidence type="ECO:0000256" key="11">
    <source>
        <dbReference type="ARBA" id="ARBA00022989"/>
    </source>
</evidence>
<evidence type="ECO:0000259" key="20">
    <source>
        <dbReference type="Pfam" id="PF01478"/>
    </source>
</evidence>
<evidence type="ECO:0000313" key="23">
    <source>
        <dbReference type="Proteomes" id="UP000587991"/>
    </source>
</evidence>
<evidence type="ECO:0000256" key="6">
    <source>
        <dbReference type="ARBA" id="ARBA00022670"/>
    </source>
</evidence>
<dbReference type="EC" id="3.4.23.43" evidence="15 18"/>
<evidence type="ECO:0000256" key="19">
    <source>
        <dbReference type="SAM" id="Phobius"/>
    </source>
</evidence>
<keyword evidence="7 18" id="KW-0808">Transferase</keyword>
<comment type="similarity">
    <text evidence="2 17">Belongs to the peptidase A24 family.</text>
</comment>
<dbReference type="GO" id="GO:0006465">
    <property type="term" value="P:signal peptide processing"/>
    <property type="evidence" value="ECO:0007669"/>
    <property type="project" value="TreeGrafter"/>
</dbReference>
<evidence type="ECO:0000256" key="7">
    <source>
        <dbReference type="ARBA" id="ARBA00022679"/>
    </source>
</evidence>
<dbReference type="PANTHER" id="PTHR30487">
    <property type="entry name" value="TYPE 4 PREPILIN-LIKE PROTEINS LEADER PEPTIDE-PROCESSING ENZYME"/>
    <property type="match status" value="1"/>
</dbReference>
<evidence type="ECO:0000256" key="3">
    <source>
        <dbReference type="ARBA" id="ARBA00022475"/>
    </source>
</evidence>
<evidence type="ECO:0000256" key="4">
    <source>
        <dbReference type="ARBA" id="ARBA00022519"/>
    </source>
</evidence>
<comment type="function">
    <text evidence="18">Plays an essential role in type IV pili and type II pseudopili formation by proteolytically removing the leader sequence from substrate proteins and subsequently monomethylating the alpha-amino group of the newly exposed N-terminal phenylalanine.</text>
</comment>
<dbReference type="EMBL" id="JABAIM010000005">
    <property type="protein sequence ID" value="NLR76906.1"/>
    <property type="molecule type" value="Genomic_DNA"/>
</dbReference>
<evidence type="ECO:0000256" key="16">
    <source>
        <dbReference type="ARBA" id="ARBA00071870"/>
    </source>
</evidence>
<keyword evidence="11 19" id="KW-1133">Transmembrane helix</keyword>
<dbReference type="GO" id="GO:0032259">
    <property type="term" value="P:methylation"/>
    <property type="evidence" value="ECO:0007669"/>
    <property type="project" value="UniProtKB-KW"/>
</dbReference>
<dbReference type="Pfam" id="PF01478">
    <property type="entry name" value="Peptidase_A24"/>
    <property type="match status" value="1"/>
</dbReference>
<evidence type="ECO:0000256" key="17">
    <source>
        <dbReference type="RuleBase" id="RU003793"/>
    </source>
</evidence>
<feature type="transmembrane region" description="Helical" evidence="19">
    <location>
        <begin position="283"/>
        <end position="301"/>
    </location>
</feature>
<feature type="transmembrane region" description="Helical" evidence="19">
    <location>
        <begin position="150"/>
        <end position="168"/>
    </location>
</feature>
<dbReference type="Pfam" id="PF06750">
    <property type="entry name" value="A24_N_bact"/>
    <property type="match status" value="1"/>
</dbReference>
<gene>
    <name evidence="22" type="ORF">HF682_17185</name>
</gene>
<accession>A0A847SHR4</accession>
<evidence type="ECO:0000256" key="12">
    <source>
        <dbReference type="ARBA" id="ARBA00023136"/>
    </source>
</evidence>
<feature type="transmembrane region" description="Helical" evidence="19">
    <location>
        <begin position="12"/>
        <end position="32"/>
    </location>
</feature>
<keyword evidence="12 19" id="KW-0472">Membrane</keyword>
<dbReference type="Gene3D" id="1.20.120.1220">
    <property type="match status" value="1"/>
</dbReference>
<feature type="transmembrane region" description="Helical" evidence="19">
    <location>
        <begin position="204"/>
        <end position="221"/>
    </location>
</feature>
<feature type="domain" description="Prepilin peptidase A24 N-terminal" evidence="21">
    <location>
        <begin position="20"/>
        <end position="144"/>
    </location>
</feature>
<keyword evidence="6 18" id="KW-0645">Protease</keyword>
<dbReference type="InterPro" id="IPR050882">
    <property type="entry name" value="Prepilin_peptidase/N-MTase"/>
</dbReference>
<dbReference type="PRINTS" id="PR00864">
    <property type="entry name" value="PREPILNPTASE"/>
</dbReference>
<evidence type="ECO:0000256" key="15">
    <source>
        <dbReference type="ARBA" id="ARBA00067082"/>
    </source>
</evidence>
<reference evidence="22 23" key="1">
    <citation type="submission" date="2020-04" db="EMBL/GenBank/DDBJ databases">
        <title>Draft genome of Leeia sp. IMCC25680.</title>
        <authorList>
            <person name="Song J."/>
            <person name="Cho J.-C."/>
        </authorList>
    </citation>
    <scope>NUCLEOTIDE SEQUENCE [LARGE SCALE GENOMIC DNA]</scope>
    <source>
        <strain evidence="22 23">IMCC25680</strain>
    </source>
</reference>
<dbReference type="GO" id="GO:0008168">
    <property type="term" value="F:methyltransferase activity"/>
    <property type="evidence" value="ECO:0007669"/>
    <property type="project" value="UniProtKB-KW"/>
</dbReference>
<keyword evidence="13 18" id="KW-0511">Multifunctional enzyme</keyword>
<dbReference type="EC" id="2.1.1.-" evidence="18"/>